<dbReference type="Proteomes" id="UP000596739">
    <property type="component" value="Unassembled WGS sequence"/>
</dbReference>
<dbReference type="RefSeq" id="WP_200267172.1">
    <property type="nucleotide sequence ID" value="NZ_JAENHN010000016.1"/>
</dbReference>
<dbReference type="InterPro" id="IPR045507">
    <property type="entry name" value="DUF6483"/>
</dbReference>
<keyword evidence="3" id="KW-1185">Reference proteome</keyword>
<protein>
    <submittedName>
        <fullName evidence="2">Uncharacterized protein</fullName>
    </submittedName>
</protein>
<name>A0ABS1ELE8_9CLOT</name>
<reference evidence="3" key="1">
    <citation type="submission" date="2021-01" db="EMBL/GenBank/DDBJ databases">
        <title>Genome public.</title>
        <authorList>
            <person name="Liu C."/>
            <person name="Sun Q."/>
        </authorList>
    </citation>
    <scope>NUCLEOTIDE SEQUENCE [LARGE SCALE GENOMIC DNA]</scope>
    <source>
        <strain evidence="3">YIM B02505</strain>
    </source>
</reference>
<feature type="region of interest" description="Disordered" evidence="1">
    <location>
        <begin position="1"/>
        <end position="25"/>
    </location>
</feature>
<dbReference type="Pfam" id="PF20092">
    <property type="entry name" value="DUF6483"/>
    <property type="match status" value="1"/>
</dbReference>
<evidence type="ECO:0000313" key="3">
    <source>
        <dbReference type="Proteomes" id="UP000596739"/>
    </source>
</evidence>
<organism evidence="2 3">
    <name type="scientific">Clostridium yunnanense</name>
    <dbReference type="NCBI Taxonomy" id="2800325"/>
    <lineage>
        <taxon>Bacteria</taxon>
        <taxon>Bacillati</taxon>
        <taxon>Bacillota</taxon>
        <taxon>Clostridia</taxon>
        <taxon>Eubacteriales</taxon>
        <taxon>Clostridiaceae</taxon>
        <taxon>Clostridium</taxon>
    </lineage>
</organism>
<accession>A0ABS1ELE8</accession>
<sequence length="107" mass="12549">MGFLRSKKDDEKQAKAMDNSDLNNMGSTDLLQLLLKRMVYEGEYNKAENLLFEELERNKTKSIRDAGIKFYNMLLEKSDEDLIKNNFSREEVYQGLNDINSLNFDQI</sequence>
<evidence type="ECO:0000256" key="1">
    <source>
        <dbReference type="SAM" id="MobiDB-lite"/>
    </source>
</evidence>
<feature type="compositionally biased region" description="Basic and acidic residues" evidence="1">
    <location>
        <begin position="1"/>
        <end position="15"/>
    </location>
</feature>
<gene>
    <name evidence="2" type="ORF">JHL18_06075</name>
</gene>
<evidence type="ECO:0000313" key="2">
    <source>
        <dbReference type="EMBL" id="MBK1810203.1"/>
    </source>
</evidence>
<proteinExistence type="predicted"/>
<comment type="caution">
    <text evidence="2">The sequence shown here is derived from an EMBL/GenBank/DDBJ whole genome shotgun (WGS) entry which is preliminary data.</text>
</comment>
<dbReference type="EMBL" id="JAENHN010000016">
    <property type="protein sequence ID" value="MBK1810203.1"/>
    <property type="molecule type" value="Genomic_DNA"/>
</dbReference>